<feature type="domain" description="B box-type" evidence="6">
    <location>
        <begin position="84"/>
        <end position="125"/>
    </location>
</feature>
<gene>
    <name evidence="8" type="ORF">UPYG_G00232860</name>
</gene>
<dbReference type="InterPro" id="IPR027370">
    <property type="entry name" value="Znf-RING_euk"/>
</dbReference>
<protein>
    <submittedName>
        <fullName evidence="8">Uncharacterized protein</fullName>
    </submittedName>
</protein>
<dbReference type="SMART" id="SM00184">
    <property type="entry name" value="RING"/>
    <property type="match status" value="1"/>
</dbReference>
<dbReference type="SMART" id="SM00589">
    <property type="entry name" value="PRY"/>
    <property type="match status" value="1"/>
</dbReference>
<proteinExistence type="predicted"/>
<reference evidence="8 9" key="1">
    <citation type="submission" date="2024-06" db="EMBL/GenBank/DDBJ databases">
        <authorList>
            <person name="Pan Q."/>
            <person name="Wen M."/>
            <person name="Jouanno E."/>
            <person name="Zahm M."/>
            <person name="Klopp C."/>
            <person name="Cabau C."/>
            <person name="Louis A."/>
            <person name="Berthelot C."/>
            <person name="Parey E."/>
            <person name="Roest Crollius H."/>
            <person name="Montfort J."/>
            <person name="Robinson-Rechavi M."/>
            <person name="Bouchez O."/>
            <person name="Lampietro C."/>
            <person name="Lopez Roques C."/>
            <person name="Donnadieu C."/>
            <person name="Postlethwait J."/>
            <person name="Bobe J."/>
            <person name="Verreycken H."/>
            <person name="Guiguen Y."/>
        </authorList>
    </citation>
    <scope>NUCLEOTIDE SEQUENCE [LARGE SCALE GENOMIC DNA]</scope>
    <source>
        <strain evidence="8">Up_M1</strain>
        <tissue evidence="8">Testis</tissue>
    </source>
</reference>
<dbReference type="PRINTS" id="PR01407">
    <property type="entry name" value="BUTYPHLNCDUF"/>
</dbReference>
<accession>A0ABD0X1N8</accession>
<evidence type="ECO:0000259" key="5">
    <source>
        <dbReference type="PROSITE" id="PS50089"/>
    </source>
</evidence>
<dbReference type="InterPro" id="IPR001841">
    <property type="entry name" value="Znf_RING"/>
</dbReference>
<evidence type="ECO:0000313" key="8">
    <source>
        <dbReference type="EMBL" id="KAL0969832.1"/>
    </source>
</evidence>
<name>A0ABD0X1N8_UMBPY</name>
<evidence type="ECO:0000259" key="7">
    <source>
        <dbReference type="PROSITE" id="PS50188"/>
    </source>
</evidence>
<dbReference type="SUPFAM" id="SSF57845">
    <property type="entry name" value="B-box zinc-binding domain"/>
    <property type="match status" value="1"/>
</dbReference>
<dbReference type="InterPro" id="IPR017907">
    <property type="entry name" value="Znf_RING_CS"/>
</dbReference>
<dbReference type="InterPro" id="IPR013320">
    <property type="entry name" value="ConA-like_dom_sf"/>
</dbReference>
<evidence type="ECO:0000256" key="2">
    <source>
        <dbReference type="ARBA" id="ARBA00022771"/>
    </source>
</evidence>
<dbReference type="PANTHER" id="PTHR24103">
    <property type="entry name" value="E3 UBIQUITIN-PROTEIN LIGASE TRIM"/>
    <property type="match status" value="1"/>
</dbReference>
<keyword evidence="9" id="KW-1185">Reference proteome</keyword>
<dbReference type="AlphaFoldDB" id="A0ABD0X1N8"/>
<dbReference type="Pfam" id="PF13765">
    <property type="entry name" value="PRY"/>
    <property type="match status" value="1"/>
</dbReference>
<dbReference type="SMART" id="SM00336">
    <property type="entry name" value="BBOX"/>
    <property type="match status" value="1"/>
</dbReference>
<evidence type="ECO:0000256" key="1">
    <source>
        <dbReference type="ARBA" id="ARBA00022723"/>
    </source>
</evidence>
<dbReference type="PROSITE" id="PS00518">
    <property type="entry name" value="ZF_RING_1"/>
    <property type="match status" value="1"/>
</dbReference>
<dbReference type="Pfam" id="PF13445">
    <property type="entry name" value="zf-RING_UBOX"/>
    <property type="match status" value="1"/>
</dbReference>
<keyword evidence="3" id="KW-0862">Zinc</keyword>
<dbReference type="InterPro" id="IPR001870">
    <property type="entry name" value="B30.2/SPRY"/>
</dbReference>
<dbReference type="Gene3D" id="3.30.40.10">
    <property type="entry name" value="Zinc/RING finger domain, C3HC4 (zinc finger)"/>
    <property type="match status" value="1"/>
</dbReference>
<dbReference type="InterPro" id="IPR013083">
    <property type="entry name" value="Znf_RING/FYVE/PHD"/>
</dbReference>
<evidence type="ECO:0000256" key="4">
    <source>
        <dbReference type="PROSITE-ProRule" id="PRU00024"/>
    </source>
</evidence>
<dbReference type="GO" id="GO:0008270">
    <property type="term" value="F:zinc ion binding"/>
    <property type="evidence" value="ECO:0007669"/>
    <property type="project" value="UniProtKB-KW"/>
</dbReference>
<dbReference type="PROSITE" id="PS50188">
    <property type="entry name" value="B302_SPRY"/>
    <property type="match status" value="1"/>
</dbReference>
<dbReference type="Pfam" id="PF00643">
    <property type="entry name" value="zf-B_box"/>
    <property type="match status" value="1"/>
</dbReference>
<dbReference type="Gene3D" id="3.30.160.60">
    <property type="entry name" value="Classic Zinc Finger"/>
    <property type="match status" value="1"/>
</dbReference>
<dbReference type="SUPFAM" id="SSF49899">
    <property type="entry name" value="Concanavalin A-like lectins/glucanases"/>
    <property type="match status" value="1"/>
</dbReference>
<dbReference type="Pfam" id="PF00622">
    <property type="entry name" value="SPRY"/>
    <property type="match status" value="1"/>
</dbReference>
<dbReference type="InterPro" id="IPR000315">
    <property type="entry name" value="Znf_B-box"/>
</dbReference>
<dbReference type="InterPro" id="IPR003877">
    <property type="entry name" value="SPRY_dom"/>
</dbReference>
<keyword evidence="1" id="KW-0479">Metal-binding</keyword>
<dbReference type="PROSITE" id="PS50089">
    <property type="entry name" value="ZF_RING_2"/>
    <property type="match status" value="1"/>
</dbReference>
<evidence type="ECO:0000313" key="9">
    <source>
        <dbReference type="Proteomes" id="UP001557470"/>
    </source>
</evidence>
<dbReference type="InterPro" id="IPR043136">
    <property type="entry name" value="B30.2/SPRY_sf"/>
</dbReference>
<evidence type="ECO:0000256" key="3">
    <source>
        <dbReference type="ARBA" id="ARBA00022833"/>
    </source>
</evidence>
<dbReference type="InterPro" id="IPR003879">
    <property type="entry name" value="Butyrophylin_SPRY"/>
</dbReference>
<dbReference type="CDD" id="cd12893">
    <property type="entry name" value="SPRY_PRY_TRIM35"/>
    <property type="match status" value="1"/>
</dbReference>
<keyword evidence="2 4" id="KW-0863">Zinc-finger</keyword>
<evidence type="ECO:0000259" key="6">
    <source>
        <dbReference type="PROSITE" id="PS50119"/>
    </source>
</evidence>
<dbReference type="Proteomes" id="UP001557470">
    <property type="component" value="Unassembled WGS sequence"/>
</dbReference>
<dbReference type="Gene3D" id="2.60.120.920">
    <property type="match status" value="1"/>
</dbReference>
<sequence length="466" mass="53401">MASSFSFPEEDLFCPVCREIFEDPVVLSCSHSFCKNCLQEFWKRKGYRECPICRRRSSKAEPPCNRALKNLCESLQMRIHRSSASVVLCSQHNEKLQLFCLEDKEPVCVECQASKKHRSHHCIPIDEAVQNHKNQLQTAMKHLQEKLKVLTEVKQTCDQTAEHIKTQAQHTEMQINKVFETLHQFLKDEEAARIAALRREEEQKSQMIKKKIEQMSRDLSSLSETIRVIGEDLRAEDVAFLQNFNATAKKASCTVTNPERASGILIDVVQHLANLKFRVWEKMQEIAKFTPVILDPNTAHVCLSVSGDLTSVRYSDQLPQLPDNPERFLFSKTVVASEGFSSGKHSWEVEVGDHPLWNIGVVKKSTDRRKGIHITPTSGVWAIKHRSGRYKALEHVNISLKRSPQRIRVQLDYDRGEVAFFDAKDMTLIFNHKDIFNERLYPFLSIGPAGGANNIDLQICHRGLRK</sequence>
<feature type="domain" description="RING-type" evidence="5">
    <location>
        <begin position="14"/>
        <end position="54"/>
    </location>
</feature>
<comment type="caution">
    <text evidence="8">The sequence shown here is derived from an EMBL/GenBank/DDBJ whole genome shotgun (WGS) entry which is preliminary data.</text>
</comment>
<dbReference type="SUPFAM" id="SSF57850">
    <property type="entry name" value="RING/U-box"/>
    <property type="match status" value="1"/>
</dbReference>
<dbReference type="FunFam" id="2.60.120.920:FF:000004">
    <property type="entry name" value="Butyrophilin subfamily 1 member A1"/>
    <property type="match status" value="1"/>
</dbReference>
<dbReference type="PROSITE" id="PS50119">
    <property type="entry name" value="ZF_BBOX"/>
    <property type="match status" value="1"/>
</dbReference>
<dbReference type="InterPro" id="IPR050143">
    <property type="entry name" value="TRIM/RBCC"/>
</dbReference>
<organism evidence="8 9">
    <name type="scientific">Umbra pygmaea</name>
    <name type="common">Eastern mudminnow</name>
    <dbReference type="NCBI Taxonomy" id="75934"/>
    <lineage>
        <taxon>Eukaryota</taxon>
        <taxon>Metazoa</taxon>
        <taxon>Chordata</taxon>
        <taxon>Craniata</taxon>
        <taxon>Vertebrata</taxon>
        <taxon>Euteleostomi</taxon>
        <taxon>Actinopterygii</taxon>
        <taxon>Neopterygii</taxon>
        <taxon>Teleostei</taxon>
        <taxon>Protacanthopterygii</taxon>
        <taxon>Esociformes</taxon>
        <taxon>Umbridae</taxon>
        <taxon>Umbra</taxon>
    </lineage>
</organism>
<dbReference type="InterPro" id="IPR006574">
    <property type="entry name" value="PRY"/>
</dbReference>
<feature type="domain" description="B30.2/SPRY" evidence="7">
    <location>
        <begin position="272"/>
        <end position="462"/>
    </location>
</feature>
<dbReference type="SMART" id="SM00449">
    <property type="entry name" value="SPRY"/>
    <property type="match status" value="1"/>
</dbReference>
<dbReference type="EMBL" id="JAGEUA010000007">
    <property type="protein sequence ID" value="KAL0969832.1"/>
    <property type="molecule type" value="Genomic_DNA"/>
</dbReference>